<keyword evidence="3" id="KW-1185">Reference proteome</keyword>
<dbReference type="EMBL" id="JBHUHZ010000001">
    <property type="protein sequence ID" value="MFD2162457.1"/>
    <property type="molecule type" value="Genomic_DNA"/>
</dbReference>
<dbReference type="InterPro" id="IPR025635">
    <property type="entry name" value="DUF4293"/>
</dbReference>
<dbReference type="RefSeq" id="WP_255903572.1">
    <property type="nucleotide sequence ID" value="NZ_JAFMZO010000003.1"/>
</dbReference>
<proteinExistence type="predicted"/>
<sequence>MIQRIQTIWFFLATVTFYALFLFAYVHVPQNGSARALKVSGVYESLNGQVVITEQFLGLSIATALIGALPFFAIFLFKDRKKQIAIAYVAIIAILGHFFWLYKTTKGVIGDFQLQPANYGIGIFLPSITILFLIFAIKGIRKDEKLIRSTDRLRG</sequence>
<name>A0ABW4ZLP0_9SPHI</name>
<feature type="transmembrane region" description="Helical" evidence="1">
    <location>
        <begin position="84"/>
        <end position="102"/>
    </location>
</feature>
<evidence type="ECO:0000313" key="2">
    <source>
        <dbReference type="EMBL" id="MFD2162457.1"/>
    </source>
</evidence>
<gene>
    <name evidence="2" type="ORF">ACFSJU_08630</name>
</gene>
<keyword evidence="1" id="KW-1133">Transmembrane helix</keyword>
<evidence type="ECO:0000313" key="3">
    <source>
        <dbReference type="Proteomes" id="UP001597387"/>
    </source>
</evidence>
<comment type="caution">
    <text evidence="2">The sequence shown here is derived from an EMBL/GenBank/DDBJ whole genome shotgun (WGS) entry which is preliminary data.</text>
</comment>
<feature type="transmembrane region" description="Helical" evidence="1">
    <location>
        <begin position="117"/>
        <end position="137"/>
    </location>
</feature>
<keyword evidence="1" id="KW-0472">Membrane</keyword>
<keyword evidence="1" id="KW-0812">Transmembrane</keyword>
<organism evidence="2 3">
    <name type="scientific">Paradesertivirga mongoliensis</name>
    <dbReference type="NCBI Taxonomy" id="2100740"/>
    <lineage>
        <taxon>Bacteria</taxon>
        <taxon>Pseudomonadati</taxon>
        <taxon>Bacteroidota</taxon>
        <taxon>Sphingobacteriia</taxon>
        <taxon>Sphingobacteriales</taxon>
        <taxon>Sphingobacteriaceae</taxon>
        <taxon>Paradesertivirga</taxon>
    </lineage>
</organism>
<evidence type="ECO:0000256" key="1">
    <source>
        <dbReference type="SAM" id="Phobius"/>
    </source>
</evidence>
<reference evidence="3" key="1">
    <citation type="journal article" date="2019" name="Int. J. Syst. Evol. Microbiol.">
        <title>The Global Catalogue of Microorganisms (GCM) 10K type strain sequencing project: providing services to taxonomists for standard genome sequencing and annotation.</title>
        <authorList>
            <consortium name="The Broad Institute Genomics Platform"/>
            <consortium name="The Broad Institute Genome Sequencing Center for Infectious Disease"/>
            <person name="Wu L."/>
            <person name="Ma J."/>
        </authorList>
    </citation>
    <scope>NUCLEOTIDE SEQUENCE [LARGE SCALE GENOMIC DNA]</scope>
    <source>
        <strain evidence="3">KCTC 42217</strain>
    </source>
</reference>
<feature type="transmembrane region" description="Helical" evidence="1">
    <location>
        <begin position="56"/>
        <end position="77"/>
    </location>
</feature>
<feature type="transmembrane region" description="Helical" evidence="1">
    <location>
        <begin position="7"/>
        <end position="28"/>
    </location>
</feature>
<protein>
    <submittedName>
        <fullName evidence="2">DUF4293 domain-containing protein</fullName>
    </submittedName>
</protein>
<dbReference type="Proteomes" id="UP001597387">
    <property type="component" value="Unassembled WGS sequence"/>
</dbReference>
<accession>A0ABW4ZLP0</accession>
<dbReference type="Pfam" id="PF14126">
    <property type="entry name" value="DUF4293"/>
    <property type="match status" value="1"/>
</dbReference>